<organism evidence="1 2">
    <name type="scientific">Camelus dromedarius</name>
    <name type="common">Dromedary</name>
    <name type="synonym">Arabian camel</name>
    <dbReference type="NCBI Taxonomy" id="9838"/>
    <lineage>
        <taxon>Eukaryota</taxon>
        <taxon>Metazoa</taxon>
        <taxon>Chordata</taxon>
        <taxon>Craniata</taxon>
        <taxon>Vertebrata</taxon>
        <taxon>Euteleostomi</taxon>
        <taxon>Mammalia</taxon>
        <taxon>Eutheria</taxon>
        <taxon>Laurasiatheria</taxon>
        <taxon>Artiodactyla</taxon>
        <taxon>Tylopoda</taxon>
        <taxon>Camelidae</taxon>
        <taxon>Camelus</taxon>
    </lineage>
</organism>
<proteinExistence type="predicted"/>
<keyword evidence="2" id="KW-1185">Reference proteome</keyword>
<comment type="caution">
    <text evidence="1">The sequence shown here is derived from an EMBL/GenBank/DDBJ whole genome shotgun (WGS) entry which is preliminary data.</text>
</comment>
<name>A0A5N4E2G9_CAMDR</name>
<sequence length="44" mass="5153">RGYLTLEDFTKAFRQVAPKLPERIILEVFRHRLLVVPELSGEKS</sequence>
<evidence type="ECO:0000313" key="2">
    <source>
        <dbReference type="Proteomes" id="UP000299084"/>
    </source>
</evidence>
<dbReference type="AlphaFoldDB" id="A0A5N4E2G9"/>
<dbReference type="EMBL" id="JWIN03000006">
    <property type="protein sequence ID" value="KAB1277572.1"/>
    <property type="molecule type" value="Genomic_DNA"/>
</dbReference>
<feature type="non-terminal residue" evidence="1">
    <location>
        <position position="1"/>
    </location>
</feature>
<evidence type="ECO:0000313" key="1">
    <source>
        <dbReference type="EMBL" id="KAB1277572.1"/>
    </source>
</evidence>
<protein>
    <submittedName>
        <fullName evidence="1">EF-hand calcium-binding domain-containing protein 11</fullName>
    </submittedName>
</protein>
<gene>
    <name evidence="1" type="ORF">Cadr_000006337</name>
</gene>
<dbReference type="Proteomes" id="UP000299084">
    <property type="component" value="Unassembled WGS sequence"/>
</dbReference>
<accession>A0A5N4E2G9</accession>
<reference evidence="1 2" key="1">
    <citation type="journal article" date="2019" name="Mol. Ecol. Resour.">
        <title>Improving Illumina assemblies with Hi-C and long reads: an example with the North African dromedary.</title>
        <authorList>
            <person name="Elbers J.P."/>
            <person name="Rogers M.F."/>
            <person name="Perelman P.L."/>
            <person name="Proskuryakova A.A."/>
            <person name="Serdyukova N.A."/>
            <person name="Johnson W.E."/>
            <person name="Horin P."/>
            <person name="Corander J."/>
            <person name="Murphy D."/>
            <person name="Burger P.A."/>
        </authorList>
    </citation>
    <scope>NUCLEOTIDE SEQUENCE [LARGE SCALE GENOMIC DNA]</scope>
    <source>
        <strain evidence="1">Drom800</strain>
        <tissue evidence="1">Blood</tissue>
    </source>
</reference>